<dbReference type="RefSeq" id="WP_162330801.1">
    <property type="nucleotide sequence ID" value="NZ_CP048113.1"/>
</dbReference>
<keyword evidence="9" id="KW-1185">Reference proteome</keyword>
<keyword evidence="5 6" id="KW-0472">Membrane</keyword>
<dbReference type="InterPro" id="IPR020846">
    <property type="entry name" value="MFS_dom"/>
</dbReference>
<dbReference type="KEGG" id="chih:GWR21_05665"/>
<feature type="transmembrane region" description="Helical" evidence="6">
    <location>
        <begin position="206"/>
        <end position="229"/>
    </location>
</feature>
<dbReference type="AlphaFoldDB" id="A0A6B9ZB91"/>
<sequence length="406" mass="44983">MLQSATARRKKIATILAFISIPLSGFVTDIYLPSFPSMAKELKAEESSIQLTLTCFFISYGISQLLVGSLLDSIGRFKPAMYALGALITTSVLIGFTGNIQLICLLRVLQGIAVAFVVISKRAFFVDMYSGDKLKNYLSYFTIIWSCGPIIAPFLGGYLQKYFHWQANFWFLAVYAVLMLIFELIYSGETIAERKPFDMGRIKSNYGMALGNLNFVLGIITLGLAYSVVMVFNVGGPFVIENGFHFNSIVTGYCTLILGFSWMIGGIIGKRMIGVDFARKITIACSLQLLLIVVLMFVGYQYPVLWCFMFFAFIIHICSGFLYNVHFTDSMLFFPQHAGMTAGLLGGLVYVITSFSSFILSQTGRMGTHHDIVIRYLVISMILSAIVWFAVSRRKAAARVAGAVAA</sequence>
<feature type="transmembrane region" description="Helical" evidence="6">
    <location>
        <begin position="137"/>
        <end position="155"/>
    </location>
</feature>
<dbReference type="PANTHER" id="PTHR23502:SF132">
    <property type="entry name" value="POLYAMINE TRANSPORTER 2-RELATED"/>
    <property type="match status" value="1"/>
</dbReference>
<evidence type="ECO:0000256" key="6">
    <source>
        <dbReference type="SAM" id="Phobius"/>
    </source>
</evidence>
<accession>A0A6B9ZB91</accession>
<feature type="transmembrane region" description="Helical" evidence="6">
    <location>
        <begin position="338"/>
        <end position="360"/>
    </location>
</feature>
<dbReference type="InterPro" id="IPR036259">
    <property type="entry name" value="MFS_trans_sf"/>
</dbReference>
<feature type="transmembrane region" description="Helical" evidence="6">
    <location>
        <begin position="51"/>
        <end position="71"/>
    </location>
</feature>
<name>A0A6B9ZB91_9BACT</name>
<organism evidence="8 9">
    <name type="scientific">Chitinophaga agri</name>
    <dbReference type="NCBI Taxonomy" id="2703787"/>
    <lineage>
        <taxon>Bacteria</taxon>
        <taxon>Pseudomonadati</taxon>
        <taxon>Bacteroidota</taxon>
        <taxon>Chitinophagia</taxon>
        <taxon>Chitinophagales</taxon>
        <taxon>Chitinophagaceae</taxon>
        <taxon>Chitinophaga</taxon>
    </lineage>
</organism>
<evidence type="ECO:0000256" key="1">
    <source>
        <dbReference type="ARBA" id="ARBA00004141"/>
    </source>
</evidence>
<comment type="subcellular location">
    <subcellularLocation>
        <location evidence="1">Membrane</location>
        <topology evidence="1">Multi-pass membrane protein</topology>
    </subcellularLocation>
</comment>
<gene>
    <name evidence="8" type="ORF">GWR21_05665</name>
</gene>
<dbReference type="GO" id="GO:0015385">
    <property type="term" value="F:sodium:proton antiporter activity"/>
    <property type="evidence" value="ECO:0007669"/>
    <property type="project" value="TreeGrafter"/>
</dbReference>
<evidence type="ECO:0000259" key="7">
    <source>
        <dbReference type="PROSITE" id="PS50850"/>
    </source>
</evidence>
<feature type="transmembrane region" description="Helical" evidence="6">
    <location>
        <begin position="108"/>
        <end position="125"/>
    </location>
</feature>
<dbReference type="PROSITE" id="PS50850">
    <property type="entry name" value="MFS"/>
    <property type="match status" value="1"/>
</dbReference>
<feature type="transmembrane region" description="Helical" evidence="6">
    <location>
        <begin position="308"/>
        <end position="326"/>
    </location>
</feature>
<dbReference type="PANTHER" id="PTHR23502">
    <property type="entry name" value="MAJOR FACILITATOR SUPERFAMILY"/>
    <property type="match status" value="1"/>
</dbReference>
<evidence type="ECO:0000256" key="3">
    <source>
        <dbReference type="ARBA" id="ARBA00022692"/>
    </source>
</evidence>
<keyword evidence="3 6" id="KW-0812">Transmembrane</keyword>
<feature type="transmembrane region" description="Helical" evidence="6">
    <location>
        <begin position="83"/>
        <end position="102"/>
    </location>
</feature>
<proteinExistence type="predicted"/>
<keyword evidence="2" id="KW-0813">Transport</keyword>
<evidence type="ECO:0000256" key="5">
    <source>
        <dbReference type="ARBA" id="ARBA00023136"/>
    </source>
</evidence>
<feature type="transmembrane region" description="Helical" evidence="6">
    <location>
        <begin position="12"/>
        <end position="31"/>
    </location>
</feature>
<feature type="domain" description="Major facilitator superfamily (MFS) profile" evidence="7">
    <location>
        <begin position="13"/>
        <end position="395"/>
    </location>
</feature>
<dbReference type="Proteomes" id="UP000476411">
    <property type="component" value="Chromosome"/>
</dbReference>
<keyword evidence="4 6" id="KW-1133">Transmembrane helix</keyword>
<protein>
    <submittedName>
        <fullName evidence="8">Multidrug effflux MFS transporter</fullName>
    </submittedName>
</protein>
<dbReference type="Pfam" id="PF07690">
    <property type="entry name" value="MFS_1"/>
    <property type="match status" value="1"/>
</dbReference>
<evidence type="ECO:0000256" key="2">
    <source>
        <dbReference type="ARBA" id="ARBA00022448"/>
    </source>
</evidence>
<feature type="transmembrane region" description="Helical" evidence="6">
    <location>
        <begin position="167"/>
        <end position="186"/>
    </location>
</feature>
<dbReference type="Gene3D" id="1.20.1720.10">
    <property type="entry name" value="Multidrug resistance protein D"/>
    <property type="match status" value="1"/>
</dbReference>
<reference evidence="8 9" key="1">
    <citation type="submission" date="2020-01" db="EMBL/GenBank/DDBJ databases">
        <title>Complete genome sequence of Chitinophaga sp. H33E-04 isolated from quinoa roots.</title>
        <authorList>
            <person name="Weon H.-Y."/>
            <person name="Lee S.A."/>
        </authorList>
    </citation>
    <scope>NUCLEOTIDE SEQUENCE [LARGE SCALE GENOMIC DNA]</scope>
    <source>
        <strain evidence="8 9">H33E-04</strain>
    </source>
</reference>
<feature type="transmembrane region" description="Helical" evidence="6">
    <location>
        <begin position="281"/>
        <end position="302"/>
    </location>
</feature>
<evidence type="ECO:0000313" key="9">
    <source>
        <dbReference type="Proteomes" id="UP000476411"/>
    </source>
</evidence>
<feature type="transmembrane region" description="Helical" evidence="6">
    <location>
        <begin position="372"/>
        <end position="391"/>
    </location>
</feature>
<feature type="transmembrane region" description="Helical" evidence="6">
    <location>
        <begin position="249"/>
        <end position="269"/>
    </location>
</feature>
<evidence type="ECO:0000313" key="8">
    <source>
        <dbReference type="EMBL" id="QHS59099.1"/>
    </source>
</evidence>
<dbReference type="GO" id="GO:0005886">
    <property type="term" value="C:plasma membrane"/>
    <property type="evidence" value="ECO:0007669"/>
    <property type="project" value="TreeGrafter"/>
</dbReference>
<dbReference type="EMBL" id="CP048113">
    <property type="protein sequence ID" value="QHS59099.1"/>
    <property type="molecule type" value="Genomic_DNA"/>
</dbReference>
<dbReference type="InterPro" id="IPR011701">
    <property type="entry name" value="MFS"/>
</dbReference>
<dbReference type="SUPFAM" id="SSF103473">
    <property type="entry name" value="MFS general substrate transporter"/>
    <property type="match status" value="1"/>
</dbReference>
<dbReference type="GO" id="GO:1990961">
    <property type="term" value="P:xenobiotic detoxification by transmembrane export across the plasma membrane"/>
    <property type="evidence" value="ECO:0007669"/>
    <property type="project" value="TreeGrafter"/>
</dbReference>
<evidence type="ECO:0000256" key="4">
    <source>
        <dbReference type="ARBA" id="ARBA00022989"/>
    </source>
</evidence>